<keyword evidence="1" id="KW-0472">Membrane</keyword>
<evidence type="ECO:0000256" key="1">
    <source>
        <dbReference type="SAM" id="Phobius"/>
    </source>
</evidence>
<accession>A0A941IXP1</accession>
<keyword evidence="1" id="KW-0812">Transmembrane</keyword>
<dbReference type="Proteomes" id="UP000679220">
    <property type="component" value="Unassembled WGS sequence"/>
</dbReference>
<feature type="transmembrane region" description="Helical" evidence="1">
    <location>
        <begin position="12"/>
        <end position="29"/>
    </location>
</feature>
<dbReference type="AlphaFoldDB" id="A0A941IXP1"/>
<reference evidence="2" key="1">
    <citation type="journal article" date="2018" name="Int. J. Syst. Evol. Microbiol.">
        <title>Carboxylicivirga sediminis sp. nov., isolated from coastal sediment.</title>
        <authorList>
            <person name="Wang F.Q."/>
            <person name="Ren L.H."/>
            <person name="Zou R.J."/>
            <person name="Sun Y.Z."/>
            <person name="Liu X.J."/>
            <person name="Jiang F."/>
            <person name="Liu L.J."/>
        </authorList>
    </citation>
    <scope>NUCLEOTIDE SEQUENCE</scope>
    <source>
        <strain evidence="2">JR1</strain>
    </source>
</reference>
<name>A0A941IXP1_9BACT</name>
<dbReference type="EMBL" id="JAGTAR010000005">
    <property type="protein sequence ID" value="MBR8534897.1"/>
    <property type="molecule type" value="Genomic_DNA"/>
</dbReference>
<gene>
    <name evidence="2" type="ORF">KDU71_04935</name>
</gene>
<keyword evidence="3" id="KW-1185">Reference proteome</keyword>
<comment type="caution">
    <text evidence="2">The sequence shown here is derived from an EMBL/GenBank/DDBJ whole genome shotgun (WGS) entry which is preliminary data.</text>
</comment>
<dbReference type="InterPro" id="IPR057695">
    <property type="entry name" value="DUF7935"/>
</dbReference>
<organism evidence="2 3">
    <name type="scientific">Carboxylicivirga sediminis</name>
    <dbReference type="NCBI Taxonomy" id="2006564"/>
    <lineage>
        <taxon>Bacteria</taxon>
        <taxon>Pseudomonadati</taxon>
        <taxon>Bacteroidota</taxon>
        <taxon>Bacteroidia</taxon>
        <taxon>Marinilabiliales</taxon>
        <taxon>Marinilabiliaceae</taxon>
        <taxon>Carboxylicivirga</taxon>
    </lineage>
</organism>
<sequence length="175" mass="20424">MISFDEFLKLSTIVIIVALPILIILRWFLKHNLKLKELELANSTYKELIPTRLQAYERLSILLERISPEAIVLRSNQQGLTSLQLQKKLLQSIRQEFEHNFAMQIYLPAATWEKIIKSRDELIKLINTSSAEVQPNGPAMELSRVILEKGVNETNFYFDKAKEALKKDIQLYYFD</sequence>
<dbReference type="Pfam" id="PF25589">
    <property type="entry name" value="DUF7935"/>
    <property type="match status" value="1"/>
</dbReference>
<proteinExistence type="predicted"/>
<protein>
    <submittedName>
        <fullName evidence="2">Uncharacterized protein</fullName>
    </submittedName>
</protein>
<evidence type="ECO:0000313" key="2">
    <source>
        <dbReference type="EMBL" id="MBR8534897.1"/>
    </source>
</evidence>
<dbReference type="RefSeq" id="WP_212188799.1">
    <property type="nucleotide sequence ID" value="NZ_JAGTAR010000005.1"/>
</dbReference>
<reference evidence="2" key="2">
    <citation type="submission" date="2021-04" db="EMBL/GenBank/DDBJ databases">
        <authorList>
            <person name="Zhang T."/>
            <person name="Zhang Y."/>
            <person name="Lu D."/>
            <person name="Zuo D."/>
            <person name="Du Z."/>
        </authorList>
    </citation>
    <scope>NUCLEOTIDE SEQUENCE</scope>
    <source>
        <strain evidence="2">JR1</strain>
    </source>
</reference>
<evidence type="ECO:0000313" key="3">
    <source>
        <dbReference type="Proteomes" id="UP000679220"/>
    </source>
</evidence>
<keyword evidence="1" id="KW-1133">Transmembrane helix</keyword>